<gene>
    <name evidence="2" type="ORF">COMA2_150057</name>
</gene>
<dbReference type="STRING" id="1742973.COMA2_150057"/>
<proteinExistence type="predicted"/>
<feature type="compositionally biased region" description="Polar residues" evidence="1">
    <location>
        <begin position="167"/>
        <end position="177"/>
    </location>
</feature>
<keyword evidence="3" id="KW-1185">Reference proteome</keyword>
<protein>
    <submittedName>
        <fullName evidence="2">Uncharacterized protein</fullName>
    </submittedName>
</protein>
<feature type="region of interest" description="Disordered" evidence="1">
    <location>
        <begin position="145"/>
        <end position="185"/>
    </location>
</feature>
<sequence>MRIRTQHRAVVERVHGYLARAGRFARAGRLPRHVNRAGNMARAILARYAAMDRRWPMMALLFEQSDGTSPSITHTYLTTHSSLFMQPRILLRLLLPQPATNPRIAAARTPAQQAGITAIPMAVAASARRQPRHSEQDDVIVRLVGREVREEYPPQGDGRPARRPASRTEQATPSQDPAISRRSPSLLRTYRRVVHSQEEAAVVTAAPRAPREPSSARERQDMEAAVPGRSPIDIARITDQVLHALDRRIVAQRERMGMN</sequence>
<dbReference type="RefSeq" id="WP_090895490.1">
    <property type="nucleotide sequence ID" value="NZ_CZPZ01000007.1"/>
</dbReference>
<feature type="compositionally biased region" description="Basic and acidic residues" evidence="1">
    <location>
        <begin position="209"/>
        <end position="222"/>
    </location>
</feature>
<name>A0A0S4LB49_9BACT</name>
<dbReference type="Proteomes" id="UP000198736">
    <property type="component" value="Unassembled WGS sequence"/>
</dbReference>
<accession>A0A0S4LB49</accession>
<dbReference type="AlphaFoldDB" id="A0A0S4LB49"/>
<evidence type="ECO:0000256" key="1">
    <source>
        <dbReference type="SAM" id="MobiDB-lite"/>
    </source>
</evidence>
<feature type="region of interest" description="Disordered" evidence="1">
    <location>
        <begin position="201"/>
        <end position="225"/>
    </location>
</feature>
<evidence type="ECO:0000313" key="2">
    <source>
        <dbReference type="EMBL" id="CUS34009.1"/>
    </source>
</evidence>
<evidence type="ECO:0000313" key="3">
    <source>
        <dbReference type="Proteomes" id="UP000198736"/>
    </source>
</evidence>
<organism evidence="2 3">
    <name type="scientific">Candidatus Nitrospira nitrificans</name>
    <dbReference type="NCBI Taxonomy" id="1742973"/>
    <lineage>
        <taxon>Bacteria</taxon>
        <taxon>Pseudomonadati</taxon>
        <taxon>Nitrospirota</taxon>
        <taxon>Nitrospiria</taxon>
        <taxon>Nitrospirales</taxon>
        <taxon>Nitrospiraceae</taxon>
        <taxon>Nitrospira</taxon>
    </lineage>
</organism>
<dbReference type="EMBL" id="CZPZ01000007">
    <property type="protein sequence ID" value="CUS34009.1"/>
    <property type="molecule type" value="Genomic_DNA"/>
</dbReference>
<reference evidence="3" key="1">
    <citation type="submission" date="2015-10" db="EMBL/GenBank/DDBJ databases">
        <authorList>
            <person name="Luecker S."/>
            <person name="Luecker S."/>
        </authorList>
    </citation>
    <scope>NUCLEOTIDE SEQUENCE [LARGE SCALE GENOMIC DNA]</scope>
</reference>